<keyword evidence="12" id="KW-1185">Reference proteome</keyword>
<proteinExistence type="predicted"/>
<evidence type="ECO:0000313" key="11">
    <source>
        <dbReference type="EMBL" id="MBC5841313.1"/>
    </source>
</evidence>
<name>A0ABR7J7D3_9FLAO</name>
<dbReference type="InterPro" id="IPR000998">
    <property type="entry name" value="MAM_dom"/>
</dbReference>
<dbReference type="InterPro" id="IPR026444">
    <property type="entry name" value="Secre_tail"/>
</dbReference>
<dbReference type="Pfam" id="PF18962">
    <property type="entry name" value="Por_Secre_tail"/>
    <property type="match status" value="1"/>
</dbReference>
<dbReference type="InterPro" id="IPR013783">
    <property type="entry name" value="Ig-like_fold"/>
</dbReference>
<feature type="transmembrane region" description="Helical" evidence="9">
    <location>
        <begin position="7"/>
        <end position="25"/>
    </location>
</feature>
<dbReference type="SUPFAM" id="SSF103647">
    <property type="entry name" value="TSP type-3 repeat"/>
    <property type="match status" value="1"/>
</dbReference>
<organism evidence="11 12">
    <name type="scientific">Flavobacterium kayseriense</name>
    <dbReference type="NCBI Taxonomy" id="2764714"/>
    <lineage>
        <taxon>Bacteria</taxon>
        <taxon>Pseudomonadati</taxon>
        <taxon>Bacteroidota</taxon>
        <taxon>Flavobacteriia</taxon>
        <taxon>Flavobacteriales</taxon>
        <taxon>Flavobacteriaceae</taxon>
        <taxon>Flavobacterium</taxon>
    </lineage>
</organism>
<dbReference type="Pfam" id="PF13385">
    <property type="entry name" value="Laminin_G_3"/>
    <property type="match status" value="1"/>
</dbReference>
<dbReference type="Gene3D" id="2.60.120.200">
    <property type="match status" value="1"/>
</dbReference>
<comment type="subcellular location">
    <subcellularLocation>
        <location evidence="1">Cell projection</location>
        <location evidence="1">Cilium</location>
    </subcellularLocation>
    <subcellularLocation>
        <location evidence="2">Cytoplasm</location>
    </subcellularLocation>
</comment>
<dbReference type="Proteomes" id="UP000629963">
    <property type="component" value="Unassembled WGS sequence"/>
</dbReference>
<dbReference type="RefSeq" id="WP_187009902.1">
    <property type="nucleotide sequence ID" value="NZ_JACRUI010000002.1"/>
</dbReference>
<dbReference type="NCBIfam" id="NF012200">
    <property type="entry name" value="choice_anch_D"/>
    <property type="match status" value="1"/>
</dbReference>
<evidence type="ECO:0000256" key="7">
    <source>
        <dbReference type="ARBA" id="ARBA00023273"/>
    </source>
</evidence>
<accession>A0ABR7J7D3</accession>
<sequence length="1697" mass="181216">MNKITILTLKFFFVFYYILIINSGYSQGQQTFVTTSTFTVPAGVTSVTVETWGGGGKGGTMLANGSAGGGGGGAYARKTIVVTAGTNHTVTVGLGSTSTSPGGDSWFSTTATILAKGGNSVPNNITTGAAGGSATTSIGDFKFAGGNGSNGIPSKSGGGGGSSAGSYTNGVAASTGSGAIAPLGGGNGGNARSVTEGNAGNSAILGGGGGGGYRISTGTRTGGNGANGKVVITWGPQEIDLQGSNISIASGDTTPDGTDGTDFGSLDISSGSITKIFSIHNLGSATLNLNSISLSGSTDFTIVSTPTLPTTISGMNRTSFSIAFDPTVIGTKNATISIANNDTNENPYTFTIKGRGIQTFYDSDDDGVFDNIDIDDDNDGILDITEENNCRAVKGFNVNYKFLNETFGAGTNRTTINTTYAATTTYLYEPGGTGPNPYAGTLSLNDGDYTVGPSAIISTWAEGPTGVWYKGGDHTGDVNGRMAMFNADYSPGIFYTATITGALPQTPITYSFWVLNLDLSDAPGIATRLRPNIKVEFRDLNDNVLSTISTGEIAPTNSSNISGDWYNFTSDLVFNVSDFKVVFINNETGGNGNDLAIDDISISQTLCDRDGDGVADLFDLDADNDGIEDIIEVGLGSYSNGKGKIAVAWADVNGNGLLDSVESIAALPALDSDGDGVPNYLDLDSDNDSLFDVDESGAGNSNAVTGFINGDGDISGDGTGDGPESETFRNKDTNGDGILEGFGDGILDIYDYGTGLNQYGNIGQGIANANPNTTYLLDTDGDGIPDYLDVKSNGTTFDIANNKLLYNYKILDANNDGIIDGTADIDKDGILDTFDSNTSLFGSPRDIRTKLFLDFDGRNDYAQSTSILGTLDNASLMAWINLNSGFTTEGVVIGQNNFQIGIDASKKLFTSINGTKVTYNTALSSQRWYHIAAVYGGGSLKLYLNGTLVRTQARTGSINNDTSLLTIGRDPATIGPIGSKYFKGKMDEVRVFNVALTDSQLQRMVYQEIQDSSSEIRGAIIPKNIATAPSSLPFANLLRYYRMDNYKDDIIDDLTTPMIDIIGTKIYNHKNIFVQQAPMPFLTERTGTFSEAVNSPTKEIRGMDVIDKDWSIIKVQHDITDTVDNIDLGMIVDSGKNIVMNNNTKIQNDWYLKLDGTIDLTGMSQLLQTNESDLDVSSSGSIERDQLGQSNKYNYNYWSSPVGPKNTSQNNSDYTIGAVMKDGGTSTPKNINWITGYDGSPSTSTIPVSIAKYWLYKFDNLSNNYSNWTQISETAPLKVGLGYTMKGSGSPLGNQNYTFVGKPNNGTISSNTVGGDQLLLVGNPYPSALDADAFINENINSIQSFTSPSIDGTLYFWEHYATNNTHILRAYQGGYAVRNLTGGIAPSSSAVDFISKSGTPSRGIPNRFIPVGQGFFVIGKKDSGGTIMFKNNQRAFFKEDNTTMSNPTFKTTATLKQKTENNSADEKIVIKYKKVRLGFNSHDDFHRQVLLGFMDEKATSAIDLGYDALSIDDFPNDMYFLNGENQLVIQGEGFFDNNISYPLGVKTDADGKVTFNIDGTENFDSQQHFFIYDKLNDTYNDITNAPYEVFLNKVKTSDRFYLRFNDGKKAITEAIEAAKTGLFITYSSKTNSITINNNTNFSIEEFSLYNTIGQNLMNSKISTLQELKIPLQKLATGMYIAKVKTATATFTQKIIVP</sequence>
<reference evidence="11 12" key="1">
    <citation type="submission" date="2020-08" db="EMBL/GenBank/DDBJ databases">
        <title>Description of novel Flavobacterium F-380 isolate.</title>
        <authorList>
            <person name="Saticioglu I.B."/>
            <person name="Duman M."/>
            <person name="Altun S."/>
        </authorList>
    </citation>
    <scope>NUCLEOTIDE SEQUENCE [LARGE SCALE GENOMIC DNA]</scope>
    <source>
        <strain evidence="11 12">F-380</strain>
    </source>
</reference>
<evidence type="ECO:0000256" key="8">
    <source>
        <dbReference type="SAM" id="MobiDB-lite"/>
    </source>
</evidence>
<comment type="caution">
    <text evidence="11">The sequence shown here is derived from an EMBL/GenBank/DDBJ whole genome shotgun (WGS) entry which is preliminary data.</text>
</comment>
<keyword evidence="7" id="KW-0966">Cell projection</keyword>
<dbReference type="Pfam" id="PF21722">
    <property type="entry name" value="Gly_rich_2"/>
    <property type="match status" value="1"/>
</dbReference>
<keyword evidence="9" id="KW-0812">Transmembrane</keyword>
<evidence type="ECO:0000256" key="6">
    <source>
        <dbReference type="ARBA" id="ARBA00023157"/>
    </source>
</evidence>
<evidence type="ECO:0000313" key="12">
    <source>
        <dbReference type="Proteomes" id="UP000629963"/>
    </source>
</evidence>
<evidence type="ECO:0000256" key="1">
    <source>
        <dbReference type="ARBA" id="ARBA00004138"/>
    </source>
</evidence>
<dbReference type="InterPro" id="IPR049304">
    <property type="entry name" value="Gly_rich_dom"/>
</dbReference>
<dbReference type="EMBL" id="JACRUJ010000002">
    <property type="protein sequence ID" value="MBC5841313.1"/>
    <property type="molecule type" value="Genomic_DNA"/>
</dbReference>
<feature type="region of interest" description="Disordered" evidence="8">
    <location>
        <begin position="709"/>
        <end position="734"/>
    </location>
</feature>
<protein>
    <submittedName>
        <fullName evidence="11">Choice-of-anchor D domain-containing protein</fullName>
    </submittedName>
</protein>
<dbReference type="PROSITE" id="PS50060">
    <property type="entry name" value="MAM_2"/>
    <property type="match status" value="1"/>
</dbReference>
<dbReference type="SMART" id="SM00560">
    <property type="entry name" value="LamGL"/>
    <property type="match status" value="1"/>
</dbReference>
<dbReference type="InterPro" id="IPR013320">
    <property type="entry name" value="ConA-like_dom_sf"/>
</dbReference>
<feature type="domain" description="MAM" evidence="10">
    <location>
        <begin position="558"/>
        <end position="609"/>
    </location>
</feature>
<evidence type="ECO:0000259" key="10">
    <source>
        <dbReference type="PROSITE" id="PS50060"/>
    </source>
</evidence>
<dbReference type="Gene3D" id="2.60.40.10">
    <property type="entry name" value="Immunoglobulins"/>
    <property type="match status" value="1"/>
</dbReference>
<gene>
    <name evidence="11" type="ORF">H8R23_07830</name>
</gene>
<evidence type="ECO:0000256" key="4">
    <source>
        <dbReference type="ARBA" id="ARBA00022729"/>
    </source>
</evidence>
<dbReference type="SUPFAM" id="SSF49899">
    <property type="entry name" value="Concanavalin A-like lectins/glucanases"/>
    <property type="match status" value="1"/>
</dbReference>
<keyword evidence="5" id="KW-0969">Cilium</keyword>
<evidence type="ECO:0000256" key="3">
    <source>
        <dbReference type="ARBA" id="ARBA00022490"/>
    </source>
</evidence>
<keyword evidence="9" id="KW-0472">Membrane</keyword>
<dbReference type="InterPro" id="IPR006558">
    <property type="entry name" value="LamG-like"/>
</dbReference>
<evidence type="ECO:0000256" key="9">
    <source>
        <dbReference type="SAM" id="Phobius"/>
    </source>
</evidence>
<keyword evidence="3" id="KW-0963">Cytoplasm</keyword>
<dbReference type="InterPro" id="IPR028974">
    <property type="entry name" value="TSP_type-3_rpt"/>
</dbReference>
<keyword evidence="9" id="KW-1133">Transmembrane helix</keyword>
<dbReference type="InterPro" id="IPR053879">
    <property type="entry name" value="HYDIN_VesB_CFA65-like_Ig"/>
</dbReference>
<keyword evidence="6" id="KW-1015">Disulfide bond</keyword>
<dbReference type="NCBIfam" id="TIGR04183">
    <property type="entry name" value="Por_Secre_tail"/>
    <property type="match status" value="1"/>
</dbReference>
<dbReference type="Pfam" id="PF22544">
    <property type="entry name" value="HYDIN_VesB_CFA65-like_Ig"/>
    <property type="match status" value="1"/>
</dbReference>
<evidence type="ECO:0000256" key="2">
    <source>
        <dbReference type="ARBA" id="ARBA00004496"/>
    </source>
</evidence>
<evidence type="ECO:0000256" key="5">
    <source>
        <dbReference type="ARBA" id="ARBA00023069"/>
    </source>
</evidence>
<keyword evidence="4" id="KW-0732">Signal</keyword>